<dbReference type="EMBL" id="GBXM01078006">
    <property type="protein sequence ID" value="JAH30571.1"/>
    <property type="molecule type" value="Transcribed_RNA"/>
</dbReference>
<proteinExistence type="predicted"/>
<organism evidence="1">
    <name type="scientific">Anguilla anguilla</name>
    <name type="common">European freshwater eel</name>
    <name type="synonym">Muraena anguilla</name>
    <dbReference type="NCBI Taxonomy" id="7936"/>
    <lineage>
        <taxon>Eukaryota</taxon>
        <taxon>Metazoa</taxon>
        <taxon>Chordata</taxon>
        <taxon>Craniata</taxon>
        <taxon>Vertebrata</taxon>
        <taxon>Euteleostomi</taxon>
        <taxon>Actinopterygii</taxon>
        <taxon>Neopterygii</taxon>
        <taxon>Teleostei</taxon>
        <taxon>Anguilliformes</taxon>
        <taxon>Anguillidae</taxon>
        <taxon>Anguilla</taxon>
    </lineage>
</organism>
<accession>A0A0E9RN25</accession>
<evidence type="ECO:0000313" key="1">
    <source>
        <dbReference type="EMBL" id="JAH30571.1"/>
    </source>
</evidence>
<sequence length="20" mass="2331">MVYGVYALTRKLCSIMTCMF</sequence>
<reference evidence="1" key="1">
    <citation type="submission" date="2014-11" db="EMBL/GenBank/DDBJ databases">
        <authorList>
            <person name="Amaro Gonzalez C."/>
        </authorList>
    </citation>
    <scope>NUCLEOTIDE SEQUENCE</scope>
</reference>
<dbReference type="EMBL" id="GBXM01095706">
    <property type="protein sequence ID" value="JAH12871.1"/>
    <property type="molecule type" value="Transcribed_RNA"/>
</dbReference>
<name>A0A0E9RN25_ANGAN</name>
<protein>
    <submittedName>
        <fullName evidence="1">Uncharacterized protein</fullName>
    </submittedName>
</protein>
<dbReference type="AlphaFoldDB" id="A0A0E9RN25"/>
<reference evidence="1" key="2">
    <citation type="journal article" date="2015" name="Fish Shellfish Immunol.">
        <title>Early steps in the European eel (Anguilla anguilla)-Vibrio vulnificus interaction in the gills: Role of the RtxA13 toxin.</title>
        <authorList>
            <person name="Callol A."/>
            <person name="Pajuelo D."/>
            <person name="Ebbesson L."/>
            <person name="Teles M."/>
            <person name="MacKenzie S."/>
            <person name="Amaro C."/>
        </authorList>
    </citation>
    <scope>NUCLEOTIDE SEQUENCE</scope>
</reference>